<name>A0A368W2D1_9BACL</name>
<dbReference type="InterPro" id="IPR010982">
    <property type="entry name" value="Lambda_DNA-bd_dom_sf"/>
</dbReference>
<evidence type="ECO:0000313" key="2">
    <source>
        <dbReference type="EMBL" id="RCW49185.1"/>
    </source>
</evidence>
<dbReference type="PANTHER" id="PTHR35010">
    <property type="entry name" value="BLL4672 PROTEIN-RELATED"/>
    <property type="match status" value="1"/>
</dbReference>
<dbReference type="Pfam" id="PF13560">
    <property type="entry name" value="HTH_31"/>
    <property type="match status" value="1"/>
</dbReference>
<dbReference type="CDD" id="cd00093">
    <property type="entry name" value="HTH_XRE"/>
    <property type="match status" value="1"/>
</dbReference>
<dbReference type="Pfam" id="PF17765">
    <property type="entry name" value="MLTR_LBD"/>
    <property type="match status" value="1"/>
</dbReference>
<dbReference type="InterPro" id="IPR001387">
    <property type="entry name" value="Cro/C1-type_HTH"/>
</dbReference>
<dbReference type="AlphaFoldDB" id="A0A368W2D1"/>
<dbReference type="SUPFAM" id="SSF47413">
    <property type="entry name" value="lambda repressor-like DNA-binding domains"/>
    <property type="match status" value="1"/>
</dbReference>
<proteinExistence type="predicted"/>
<dbReference type="Gene3D" id="1.10.260.40">
    <property type="entry name" value="lambda repressor-like DNA-binding domains"/>
    <property type="match status" value="1"/>
</dbReference>
<dbReference type="PANTHER" id="PTHR35010:SF3">
    <property type="entry name" value="BLL4873 PROTEIN"/>
    <property type="match status" value="1"/>
</dbReference>
<keyword evidence="3" id="KW-1185">Reference proteome</keyword>
<organism evidence="2 3">
    <name type="scientific">Paenibacillus prosopidis</name>
    <dbReference type="NCBI Taxonomy" id="630520"/>
    <lineage>
        <taxon>Bacteria</taxon>
        <taxon>Bacillati</taxon>
        <taxon>Bacillota</taxon>
        <taxon>Bacilli</taxon>
        <taxon>Bacillales</taxon>
        <taxon>Paenibacillaceae</taxon>
        <taxon>Paenibacillus</taxon>
    </lineage>
</organism>
<dbReference type="EMBL" id="QPJD01000005">
    <property type="protein sequence ID" value="RCW49185.1"/>
    <property type="molecule type" value="Genomic_DNA"/>
</dbReference>
<accession>A0A368W2D1</accession>
<sequence length="275" mass="31954">MNDSERRKLLGDFLRKRRSGLSPDEVGLPSYGQRRKPGLRREEVAQLAHVGVSWYTWLEQGRDINPSPQVLESLSEALKLTRDERRHLFSLSGQALPPQSAPADRTVRPLYQQVIDELSPTPAYVIGYRWDYLTWNKAAEEVFAISHPNPPHDLNLLWHFFTSPIIKERFRAWQQMAGGVVAEFHTARARYLKDPSFDQLIEDLKQVSPDFCLWWLEHDARSVLDGYIEIEHPVLGRLEFEHMTLQVLSDPDVKMMIYPPFKDTRDKLARYFASG</sequence>
<dbReference type="RefSeq" id="WP_114379904.1">
    <property type="nucleotide sequence ID" value="NZ_QPJD01000005.1"/>
</dbReference>
<dbReference type="OrthoDB" id="5346389at2"/>
<protein>
    <submittedName>
        <fullName evidence="2">Transcriptional regulator with XRE-family HTH domain</fullName>
    </submittedName>
</protein>
<dbReference type="PROSITE" id="PS50943">
    <property type="entry name" value="HTH_CROC1"/>
    <property type="match status" value="1"/>
</dbReference>
<dbReference type="InterPro" id="IPR041413">
    <property type="entry name" value="MLTR_LBD"/>
</dbReference>
<feature type="domain" description="HTH cro/C1-type" evidence="1">
    <location>
        <begin position="34"/>
        <end position="85"/>
    </location>
</feature>
<comment type="caution">
    <text evidence="2">The sequence shown here is derived from an EMBL/GenBank/DDBJ whole genome shotgun (WGS) entry which is preliminary data.</text>
</comment>
<dbReference type="GO" id="GO:0003677">
    <property type="term" value="F:DNA binding"/>
    <property type="evidence" value="ECO:0007669"/>
    <property type="project" value="InterPro"/>
</dbReference>
<gene>
    <name evidence="2" type="ORF">DFP97_105370</name>
</gene>
<reference evidence="2 3" key="1">
    <citation type="submission" date="2018-07" db="EMBL/GenBank/DDBJ databases">
        <title>Genomic Encyclopedia of Type Strains, Phase III (KMG-III): the genomes of soil and plant-associated and newly described type strains.</title>
        <authorList>
            <person name="Whitman W."/>
        </authorList>
    </citation>
    <scope>NUCLEOTIDE SEQUENCE [LARGE SCALE GENOMIC DNA]</scope>
    <source>
        <strain evidence="2 3">CECT 7506</strain>
    </source>
</reference>
<dbReference type="Gene3D" id="3.30.450.180">
    <property type="match status" value="1"/>
</dbReference>
<dbReference type="SMART" id="SM00530">
    <property type="entry name" value="HTH_XRE"/>
    <property type="match status" value="1"/>
</dbReference>
<dbReference type="Proteomes" id="UP000252415">
    <property type="component" value="Unassembled WGS sequence"/>
</dbReference>
<evidence type="ECO:0000259" key="1">
    <source>
        <dbReference type="PROSITE" id="PS50943"/>
    </source>
</evidence>
<evidence type="ECO:0000313" key="3">
    <source>
        <dbReference type="Proteomes" id="UP000252415"/>
    </source>
</evidence>